<evidence type="ECO:0000313" key="3">
    <source>
        <dbReference type="Proteomes" id="UP000008867"/>
    </source>
</evidence>
<reference evidence="2 3" key="1">
    <citation type="journal article" date="2010" name="Science">
        <title>Pathogenicity determinants in smut fungi revealed by genome comparison.</title>
        <authorList>
            <person name="Schirawski J."/>
            <person name="Mannhaupt G."/>
            <person name="Muench K."/>
            <person name="Brefort T."/>
            <person name="Schipper K."/>
            <person name="Doehlemann G."/>
            <person name="Di Stasio M."/>
            <person name="Roessel N."/>
            <person name="Mendoza-Mendoza A."/>
            <person name="Pester D."/>
            <person name="Mueller O."/>
            <person name="Winterberg B."/>
            <person name="Meyer E."/>
            <person name="Ghareeb H."/>
            <person name="Wollenberg T."/>
            <person name="Muensterkoetter M."/>
            <person name="Wong P."/>
            <person name="Walter M."/>
            <person name="Stukenbrock E."/>
            <person name="Gueldener U."/>
            <person name="Kahmann R."/>
        </authorList>
    </citation>
    <scope>NUCLEOTIDE SEQUENCE [LARGE SCALE GENOMIC DNA]</scope>
    <source>
        <strain evidence="3">SRZ2</strain>
    </source>
</reference>
<feature type="compositionally biased region" description="Polar residues" evidence="1">
    <location>
        <begin position="55"/>
        <end position="68"/>
    </location>
</feature>
<keyword evidence="3" id="KW-1185">Reference proteome</keyword>
<dbReference type="OrthoDB" id="5421239at2759"/>
<dbReference type="eggNOG" id="ENOG502RXN0">
    <property type="taxonomic scope" value="Eukaryota"/>
</dbReference>
<feature type="region of interest" description="Disordered" evidence="1">
    <location>
        <begin position="38"/>
        <end position="175"/>
    </location>
</feature>
<dbReference type="AlphaFoldDB" id="E6ZMI4"/>
<organism evidence="2 3">
    <name type="scientific">Sporisorium reilianum (strain SRZ2)</name>
    <name type="common">Maize head smut fungus</name>
    <dbReference type="NCBI Taxonomy" id="999809"/>
    <lineage>
        <taxon>Eukaryota</taxon>
        <taxon>Fungi</taxon>
        <taxon>Dikarya</taxon>
        <taxon>Basidiomycota</taxon>
        <taxon>Ustilaginomycotina</taxon>
        <taxon>Ustilaginomycetes</taxon>
        <taxon>Ustilaginales</taxon>
        <taxon>Ustilaginaceae</taxon>
        <taxon>Sporisorium</taxon>
    </lineage>
</organism>
<sequence length="626" mass="67379">MLNSLLSKVLPLADDPFPPTHKAGSEFEGFFIRLESHSGRSYSSSQRADGRSSQKEGISNSAIKSSPSRIPRLAPKSRNGEASTANSPRQLRQRRPRSSSASSSSSSAEDGPPSPTPPARRISRDATHYTDGKISPKTMLTDLDPVIASPESYLPRPSSSTQASRHVRNTSTTLPTSSPGDLILVVCELQSAPVDQRICIYLRWIVHGEEAALHRDLHSPSLNGEKGGERLPANASRKAEGQSFEIIKYLPSWQLKVGRKAGSGSVQPFRIDLSSAPYEAQGALEGGLGFVEVSADGNVAVDITLGNASRSHGKAVGTRVRLRTTKLCPWQPRASAALPMGTRGPEGWIQHLGALLPLHWYVHSTSAPATFSLEHVALPSTSADRPRGLQLDDAVAAGRGLLHIEKNWGHAFPSGWMWAHGASPLPDPSVPSSSSPSQPSARLSLAGGSILGLTAFLVGIHITDGEQHTWNFAPPAALGPQLAVRAGAAHVHCGPGLRMHRDFAAKRFQLDVWDLTRWATVCIEADEHTFATRIPGPRKGGWTPGYCHHSYRCRARVTLRQRSVASVVAMPFKAALRPVSSVASVKAFWMQGRECGAGWKRLGWEVVARAELGDRVALEFGGDFAK</sequence>
<protein>
    <submittedName>
        <fullName evidence="2">Uncharacterized protein</fullName>
    </submittedName>
</protein>
<evidence type="ECO:0000256" key="1">
    <source>
        <dbReference type="SAM" id="MobiDB-lite"/>
    </source>
</evidence>
<gene>
    <name evidence="2" type="ORF">sr14730</name>
</gene>
<name>E6ZMI4_SPORE</name>
<dbReference type="Proteomes" id="UP000008867">
    <property type="component" value="Chromosome 10"/>
</dbReference>
<dbReference type="VEuPathDB" id="FungiDB:sr14730"/>
<proteinExistence type="predicted"/>
<feature type="compositionally biased region" description="Basic and acidic residues" evidence="1">
    <location>
        <begin position="122"/>
        <end position="131"/>
    </location>
</feature>
<dbReference type="EMBL" id="FQ311431">
    <property type="protein sequence ID" value="CBQ68441.1"/>
    <property type="molecule type" value="Genomic_DNA"/>
</dbReference>
<evidence type="ECO:0000313" key="2">
    <source>
        <dbReference type="EMBL" id="CBQ68441.1"/>
    </source>
</evidence>
<feature type="compositionally biased region" description="Low complexity" evidence="1">
    <location>
        <begin position="98"/>
        <end position="108"/>
    </location>
</feature>
<feature type="compositionally biased region" description="Polar residues" evidence="1">
    <location>
        <begin position="157"/>
        <end position="175"/>
    </location>
</feature>
<accession>E6ZMI4</accession>
<dbReference type="HOGENOM" id="CLU_444959_0_0_1"/>